<name>A0A934UQU6_9BURK</name>
<dbReference type="Proteomes" id="UP000617041">
    <property type="component" value="Unassembled WGS sequence"/>
</dbReference>
<proteinExistence type="predicted"/>
<evidence type="ECO:0000313" key="1">
    <source>
        <dbReference type="EMBL" id="MBK0392003.1"/>
    </source>
</evidence>
<accession>A0A934UQU6</accession>
<dbReference type="AlphaFoldDB" id="A0A934UQU6"/>
<gene>
    <name evidence="1" type="ORF">I8E28_05325</name>
</gene>
<protein>
    <recommendedName>
        <fullName evidence="3">Bacteriocin</fullName>
    </recommendedName>
</protein>
<reference evidence="1" key="1">
    <citation type="submission" date="2020-12" db="EMBL/GenBank/DDBJ databases">
        <title>Ramlibacter sp. nov., isolated from a freshwater alga, Cryptomonas.</title>
        <authorList>
            <person name="Kim H.M."/>
            <person name="Jeon C.O."/>
        </authorList>
    </citation>
    <scope>NUCLEOTIDE SEQUENCE</scope>
    <source>
        <strain evidence="1">CrO1</strain>
    </source>
</reference>
<evidence type="ECO:0008006" key="3">
    <source>
        <dbReference type="Google" id="ProtNLM"/>
    </source>
</evidence>
<organism evidence="1 2">
    <name type="scientific">Ramlibacter algicola</name>
    <dbReference type="NCBI Taxonomy" id="2795217"/>
    <lineage>
        <taxon>Bacteria</taxon>
        <taxon>Pseudomonadati</taxon>
        <taxon>Pseudomonadota</taxon>
        <taxon>Betaproteobacteria</taxon>
        <taxon>Burkholderiales</taxon>
        <taxon>Comamonadaceae</taxon>
        <taxon>Ramlibacter</taxon>
    </lineage>
</organism>
<comment type="caution">
    <text evidence="1">The sequence shown here is derived from an EMBL/GenBank/DDBJ whole genome shotgun (WGS) entry which is preliminary data.</text>
</comment>
<keyword evidence="2" id="KW-1185">Reference proteome</keyword>
<evidence type="ECO:0000313" key="2">
    <source>
        <dbReference type="Proteomes" id="UP000617041"/>
    </source>
</evidence>
<sequence>MQELNMQEVEQVSGGRTLTEWGQDLIGLLGMVGDIQNALIDAIVDVACTATTECR</sequence>
<dbReference type="EMBL" id="JAEDAO010000001">
    <property type="protein sequence ID" value="MBK0392003.1"/>
    <property type="molecule type" value="Genomic_DNA"/>
</dbReference>
<dbReference type="RefSeq" id="WP_200786965.1">
    <property type="nucleotide sequence ID" value="NZ_JAEDAO010000001.1"/>
</dbReference>